<protein>
    <submittedName>
        <fullName evidence="1">Uncharacterized protein</fullName>
    </submittedName>
</protein>
<keyword evidence="2" id="KW-1185">Reference proteome</keyword>
<evidence type="ECO:0000313" key="1">
    <source>
        <dbReference type="EMBL" id="MFD2114094.1"/>
    </source>
</evidence>
<dbReference type="EMBL" id="JBHUHX010000063">
    <property type="protein sequence ID" value="MFD2114094.1"/>
    <property type="molecule type" value="Genomic_DNA"/>
</dbReference>
<proteinExistence type="predicted"/>
<dbReference type="Proteomes" id="UP001597337">
    <property type="component" value="Unassembled WGS sequence"/>
</dbReference>
<name>A0ABW4YF62_9GAMM</name>
<dbReference type="RefSeq" id="WP_386029019.1">
    <property type="nucleotide sequence ID" value="NZ_JBHUHX010000063.1"/>
</dbReference>
<sequence>MLAKDKRWIQFNELHLRTNPEHAPPIQISDLIPSWETRVQAGEAAKTLDNGSSAIRVTKIKEHPDKQALVFLIQYINANMSAPSIAKLDSGVVRHDPLLDGEGVAVSAHAVLSTSPRVDQSDFPQYILLLEEVPGIGRSTLQPFLRSEFKTIATSWEWPDETEGRRYRRYHPVTELHLLADTTLAEEVRSGSTITFIEFYKHFPRGHGIDECPSIEESKQILVLQARNQANILDRINELMHRYSDEGYDELKIRYKNQGGRQKTGAMGMNRTDIADSLIGKSLQIMTNESLAQCHEDIVPSLEAQMLEGLSRSRA</sequence>
<reference evidence="2" key="1">
    <citation type="journal article" date="2019" name="Int. J. Syst. Evol. Microbiol.">
        <title>The Global Catalogue of Microorganisms (GCM) 10K type strain sequencing project: providing services to taxonomists for standard genome sequencing and annotation.</title>
        <authorList>
            <consortium name="The Broad Institute Genomics Platform"/>
            <consortium name="The Broad Institute Genome Sequencing Center for Infectious Disease"/>
            <person name="Wu L."/>
            <person name="Ma J."/>
        </authorList>
    </citation>
    <scope>NUCLEOTIDE SEQUENCE [LARGE SCALE GENOMIC DNA]</scope>
    <source>
        <strain evidence="2">KACC 12597</strain>
    </source>
</reference>
<organism evidence="1 2">
    <name type="scientific">Thiorhodococcus fuscus</name>
    <dbReference type="NCBI Taxonomy" id="527200"/>
    <lineage>
        <taxon>Bacteria</taxon>
        <taxon>Pseudomonadati</taxon>
        <taxon>Pseudomonadota</taxon>
        <taxon>Gammaproteobacteria</taxon>
        <taxon>Chromatiales</taxon>
        <taxon>Chromatiaceae</taxon>
        <taxon>Thiorhodococcus</taxon>
    </lineage>
</organism>
<evidence type="ECO:0000313" key="2">
    <source>
        <dbReference type="Proteomes" id="UP001597337"/>
    </source>
</evidence>
<gene>
    <name evidence="1" type="ORF">ACFSJC_19770</name>
</gene>
<accession>A0ABW4YF62</accession>
<comment type="caution">
    <text evidence="1">The sequence shown here is derived from an EMBL/GenBank/DDBJ whole genome shotgun (WGS) entry which is preliminary data.</text>
</comment>